<protein>
    <submittedName>
        <fullName evidence="2">Uncharacterized protein</fullName>
    </submittedName>
</protein>
<evidence type="ECO:0000256" key="1">
    <source>
        <dbReference type="SAM" id="Phobius"/>
    </source>
</evidence>
<accession>A0AAV7GEL4</accession>
<keyword evidence="3" id="KW-1185">Reference proteome</keyword>
<sequence length="128" mass="14478">MHPWANSPPSTEGNHLKVSSLHINMILLKPFRPKDLRFVPILRIPCYCPRINNHRRPCWNVIAHHLAPLFLSLLLVHSSSPMIFVMSYPNTSLTSVCAFFIIFGLRTSSEIAHSKVVDVVSLPAIRIS</sequence>
<name>A0AAV7GEL4_DENCH</name>
<dbReference type="Proteomes" id="UP000775213">
    <property type="component" value="Unassembled WGS sequence"/>
</dbReference>
<gene>
    <name evidence="2" type="ORF">IEQ34_016860</name>
</gene>
<evidence type="ECO:0000313" key="3">
    <source>
        <dbReference type="Proteomes" id="UP000775213"/>
    </source>
</evidence>
<keyword evidence="1" id="KW-0812">Transmembrane</keyword>
<dbReference type="EMBL" id="JAGFBR010000015">
    <property type="protein sequence ID" value="KAH0454936.1"/>
    <property type="molecule type" value="Genomic_DNA"/>
</dbReference>
<keyword evidence="1" id="KW-1133">Transmembrane helix</keyword>
<evidence type="ECO:0000313" key="2">
    <source>
        <dbReference type="EMBL" id="KAH0454936.1"/>
    </source>
</evidence>
<feature type="transmembrane region" description="Helical" evidence="1">
    <location>
        <begin position="82"/>
        <end position="105"/>
    </location>
</feature>
<reference evidence="2 3" key="1">
    <citation type="journal article" date="2021" name="Hortic Res">
        <title>Chromosome-scale assembly of the Dendrobium chrysotoxum genome enhances the understanding of orchid evolution.</title>
        <authorList>
            <person name="Zhang Y."/>
            <person name="Zhang G.Q."/>
            <person name="Zhang D."/>
            <person name="Liu X.D."/>
            <person name="Xu X.Y."/>
            <person name="Sun W.H."/>
            <person name="Yu X."/>
            <person name="Zhu X."/>
            <person name="Wang Z.W."/>
            <person name="Zhao X."/>
            <person name="Zhong W.Y."/>
            <person name="Chen H."/>
            <person name="Yin W.L."/>
            <person name="Huang T."/>
            <person name="Niu S.C."/>
            <person name="Liu Z.J."/>
        </authorList>
    </citation>
    <scope>NUCLEOTIDE SEQUENCE [LARGE SCALE GENOMIC DNA]</scope>
    <source>
        <strain evidence="2">Lindl</strain>
    </source>
</reference>
<proteinExistence type="predicted"/>
<comment type="caution">
    <text evidence="2">The sequence shown here is derived from an EMBL/GenBank/DDBJ whole genome shotgun (WGS) entry which is preliminary data.</text>
</comment>
<organism evidence="2 3">
    <name type="scientific">Dendrobium chrysotoxum</name>
    <name type="common">Orchid</name>
    <dbReference type="NCBI Taxonomy" id="161865"/>
    <lineage>
        <taxon>Eukaryota</taxon>
        <taxon>Viridiplantae</taxon>
        <taxon>Streptophyta</taxon>
        <taxon>Embryophyta</taxon>
        <taxon>Tracheophyta</taxon>
        <taxon>Spermatophyta</taxon>
        <taxon>Magnoliopsida</taxon>
        <taxon>Liliopsida</taxon>
        <taxon>Asparagales</taxon>
        <taxon>Orchidaceae</taxon>
        <taxon>Epidendroideae</taxon>
        <taxon>Malaxideae</taxon>
        <taxon>Dendrobiinae</taxon>
        <taxon>Dendrobium</taxon>
    </lineage>
</organism>
<dbReference type="AlphaFoldDB" id="A0AAV7GEL4"/>
<keyword evidence="1" id="KW-0472">Membrane</keyword>